<dbReference type="EMBL" id="UYWY01021265">
    <property type="protein sequence ID" value="VDM43762.1"/>
    <property type="molecule type" value="Genomic_DNA"/>
</dbReference>
<sequence>MSFPTQSEQSQFGKTHENFCIRFCEQVEKNSAPDAVASPQYAGTVNKVFTQMVDETRWKKFCNFLKKKSELDGGELLGRFSSNWFTASAQVDNAHLHTLRMFSLIFDLMNGNALRAASLIWLHSTLISQLRSFDDSALSCTCASISDRFLTGGVISKRWIDVAAEVMKRLVDIGNPCFVIAGKQLDGCEYRKQFLLKLLDDVLVTDSFVAVISLVSDCSLQEVLVEYVETLLINDLNARVAMKLIASLTSLPVELAEKRDRHLVTSRIFALVCMLSLCNTPRLHSSAIAELKHSIVKLWRHGDKLKESAWIRNAVGRCDIEALKTNFDTLIDAISREQKWNALVGQSLQDIAFLLITDKGKADLKITSGRVEVNAGVHSMGKRLLVTVAGTQPNALNNLFDRIFRSLSVSTSQSCSLLLIDVIVSIVLEHTVHVLNSWKSLRRLTDVELGVALVRALLPIIIQREQLVSAIVSHMRRYVLCETTASTALPILLLLLRSSTIRAAVRNDQFSQCFATFSTQALQRMGINTTTGNSDVAIEIVSILKRALSQPASTRSLIYRGIVEAAYANENLVDAALDLLCSHLTSMSVVSCEAYVESTKTSTFLLEPLPELIQAVSVLIRLSIHGLRNTSTQIVSGRDAQVTAAVAQIERFVEFARDKDVHDLQVDKLSDFSTSTMGRANLAFSSMLISLYDALVEHLWHVGNVLSEKEAAEKITSLLRRRDELTEVLKEKMAKKKESKTNKTIAVAMCSLNPQLQTISSSKLREESLYAGSIRLPVLHRARGEVKRRLSVTSVLTRQMLPYFCVVFASRNLGKCLRKPQSNEEEVNDECLALLRETAFPWAVTWAAKLGNDLRSYAPNASIVSLTAFARTNLLLYVGGESVDTAAAFHLWNHMCTEAVIAFSSALSLIVSKYGLRSQTAIVQFCNGETASRDITLNGASMRLLRYILTDRLPKLLDAFKDFEERKMGADHSKQTLALLTCARVLISLVPNSVDKFQMASFKFLARLLQKHEISEKPVLREIWSLLIEVSRQGNCDMRYTNFLKTAASQIIATLADDSVVLNEGRAFESITGSTVVTCAEMLINACSALLADVRLAVDIISEPATHADVMEWNVRCLQSGLRTNSILAQKLDKSNQTAHVNAGVVTSLDLCGRLADLIELLLPLHVVYAILKEPICALLTSLYTTLNAIVKLLLVKQKSIDISEWNCVTQMASLARGHVLRIMESADENVGTLNPLDEPDMKQQRKYAKSLKDEALYVSYVRTRELYQANLLLLSSVLHDDRLDVQVRHNTIGVRDFRIDTEKLRQRLEEIGEREHDESGDDDEETPPQLKRRRAQFVAAKS</sequence>
<evidence type="ECO:0000259" key="4">
    <source>
        <dbReference type="Pfam" id="PF14680"/>
    </source>
</evidence>
<feature type="coiled-coil region" evidence="1">
    <location>
        <begin position="715"/>
        <end position="742"/>
    </location>
</feature>
<feature type="region of interest" description="Disordered" evidence="2">
    <location>
        <begin position="1310"/>
        <end position="1343"/>
    </location>
</feature>
<evidence type="ECO:0000256" key="2">
    <source>
        <dbReference type="SAM" id="MobiDB-lite"/>
    </source>
</evidence>
<feature type="domain" description="FANCI solenoid 4" evidence="3">
    <location>
        <begin position="1057"/>
        <end position="1306"/>
    </location>
</feature>
<dbReference type="WBParaSite" id="TCNE_0001244101-mRNA-1">
    <property type="protein sequence ID" value="TCNE_0001244101-mRNA-1"/>
    <property type="gene ID" value="TCNE_0001244101"/>
</dbReference>
<feature type="domain" description="FANCI helical" evidence="4">
    <location>
        <begin position="508"/>
        <end position="730"/>
    </location>
</feature>
<dbReference type="PANTHER" id="PTHR21818:SF0">
    <property type="entry name" value="FANCONI ANEMIA GROUP I PROTEIN"/>
    <property type="match status" value="1"/>
</dbReference>
<dbReference type="Pfam" id="PF14680">
    <property type="entry name" value="FANCI_HD2"/>
    <property type="match status" value="1"/>
</dbReference>
<dbReference type="InterPro" id="IPR029314">
    <property type="entry name" value="FANCI_S4"/>
</dbReference>
<dbReference type="InterPro" id="IPR026171">
    <property type="entry name" value="FANCI"/>
</dbReference>
<evidence type="ECO:0000313" key="5">
    <source>
        <dbReference type="EMBL" id="VDM43762.1"/>
    </source>
</evidence>
<proteinExistence type="predicted"/>
<dbReference type="Proteomes" id="UP000050794">
    <property type="component" value="Unassembled WGS sequence"/>
</dbReference>
<evidence type="ECO:0000313" key="7">
    <source>
        <dbReference type="WBParaSite" id="TCNE_0001244101-mRNA-1"/>
    </source>
</evidence>
<protein>
    <submittedName>
        <fullName evidence="7">FANCI_HD2 domain-containing protein</fullName>
    </submittedName>
</protein>
<dbReference type="Pfam" id="PF14678">
    <property type="entry name" value="FANCI_S4"/>
    <property type="match status" value="1"/>
</dbReference>
<keyword evidence="1" id="KW-0175">Coiled coil</keyword>
<reference evidence="7" key="1">
    <citation type="submission" date="2016-06" db="UniProtKB">
        <authorList>
            <consortium name="WormBaseParasite"/>
        </authorList>
    </citation>
    <scope>IDENTIFICATION</scope>
</reference>
<keyword evidence="6" id="KW-1185">Reference proteome</keyword>
<dbReference type="InterPro" id="IPR029312">
    <property type="entry name" value="FANCI_HD2"/>
</dbReference>
<reference evidence="5 6" key="2">
    <citation type="submission" date="2018-11" db="EMBL/GenBank/DDBJ databases">
        <authorList>
            <consortium name="Pathogen Informatics"/>
        </authorList>
    </citation>
    <scope>NUCLEOTIDE SEQUENCE [LARGE SCALE GENOMIC DNA]</scope>
</reference>
<accession>A0A183UVC1</accession>
<dbReference type="GO" id="GO:0070182">
    <property type="term" value="F:DNA polymerase binding"/>
    <property type="evidence" value="ECO:0007669"/>
    <property type="project" value="TreeGrafter"/>
</dbReference>
<evidence type="ECO:0000313" key="6">
    <source>
        <dbReference type="Proteomes" id="UP000050794"/>
    </source>
</evidence>
<organism evidence="6 7">
    <name type="scientific">Toxocara canis</name>
    <name type="common">Canine roundworm</name>
    <dbReference type="NCBI Taxonomy" id="6265"/>
    <lineage>
        <taxon>Eukaryota</taxon>
        <taxon>Metazoa</taxon>
        <taxon>Ecdysozoa</taxon>
        <taxon>Nematoda</taxon>
        <taxon>Chromadorea</taxon>
        <taxon>Rhabditida</taxon>
        <taxon>Spirurina</taxon>
        <taxon>Ascaridomorpha</taxon>
        <taxon>Ascaridoidea</taxon>
        <taxon>Toxocaridae</taxon>
        <taxon>Toxocara</taxon>
    </lineage>
</organism>
<gene>
    <name evidence="5" type="ORF">TCNE_LOCUS12441</name>
</gene>
<evidence type="ECO:0000259" key="3">
    <source>
        <dbReference type="Pfam" id="PF14678"/>
    </source>
</evidence>
<name>A0A183UVC1_TOXCA</name>
<evidence type="ECO:0000256" key="1">
    <source>
        <dbReference type="SAM" id="Coils"/>
    </source>
</evidence>
<dbReference type="PANTHER" id="PTHR21818">
    <property type="entry name" value="BC025462 PROTEIN"/>
    <property type="match status" value="1"/>
</dbReference>
<dbReference type="GO" id="GO:0006281">
    <property type="term" value="P:DNA repair"/>
    <property type="evidence" value="ECO:0007669"/>
    <property type="project" value="InterPro"/>
</dbReference>